<dbReference type="InterPro" id="IPR018769">
    <property type="entry name" value="VgrG2_DUF2345"/>
</dbReference>
<dbReference type="AlphaFoldDB" id="A0A4R3Z516"/>
<dbReference type="Gene3D" id="2.30.110.50">
    <property type="match status" value="1"/>
</dbReference>
<feature type="domain" description="Putative type VI secretion system Rhs element associated Vgr" evidence="4">
    <location>
        <begin position="493"/>
        <end position="594"/>
    </location>
</feature>
<comment type="caution">
    <text evidence="5">The sequence shown here is derived from an EMBL/GenBank/DDBJ whole genome shotgun (WGS) entry which is preliminary data.</text>
</comment>
<dbReference type="NCBIfam" id="TIGR01646">
    <property type="entry name" value="vgr_GE"/>
    <property type="match status" value="1"/>
</dbReference>
<dbReference type="Proteomes" id="UP000295719">
    <property type="component" value="Unassembled WGS sequence"/>
</dbReference>
<dbReference type="Gene3D" id="4.10.220.110">
    <property type="match status" value="1"/>
</dbReference>
<comment type="similarity">
    <text evidence="1">Belongs to the VgrG protein family.</text>
</comment>
<dbReference type="Pfam" id="PF13296">
    <property type="entry name" value="T6SS_Vgr"/>
    <property type="match status" value="1"/>
</dbReference>
<proteinExistence type="inferred from homology"/>
<evidence type="ECO:0000313" key="6">
    <source>
        <dbReference type="Proteomes" id="UP000295719"/>
    </source>
</evidence>
<dbReference type="EMBL" id="SMCR01000001">
    <property type="protein sequence ID" value="TCW00159.1"/>
    <property type="molecule type" value="Genomic_DNA"/>
</dbReference>
<reference evidence="5 6" key="1">
    <citation type="submission" date="2019-03" db="EMBL/GenBank/DDBJ databases">
        <title>Genomic Encyclopedia of Type Strains, Phase IV (KMG-IV): sequencing the most valuable type-strain genomes for metagenomic binning, comparative biology and taxonomic classification.</title>
        <authorList>
            <person name="Goeker M."/>
        </authorList>
    </citation>
    <scope>NUCLEOTIDE SEQUENCE [LARGE SCALE GENOMIC DNA]</scope>
    <source>
        <strain evidence="5 6">DSM 19580</strain>
    </source>
</reference>
<dbReference type="InterPro" id="IPR017847">
    <property type="entry name" value="T6SS_RhsGE_Vgr_subset"/>
</dbReference>
<feature type="domain" description="DUF2345" evidence="3">
    <location>
        <begin position="612"/>
        <end position="758"/>
    </location>
</feature>
<dbReference type="RefSeq" id="WP_131863686.1">
    <property type="nucleotide sequence ID" value="NZ_SMCR01000001.1"/>
</dbReference>
<evidence type="ECO:0000313" key="5">
    <source>
        <dbReference type="EMBL" id="TCW00159.1"/>
    </source>
</evidence>
<gene>
    <name evidence="5" type="ORF">EDC52_101506</name>
</gene>
<dbReference type="Pfam" id="PF05954">
    <property type="entry name" value="Phage_GPD"/>
    <property type="match status" value="1"/>
</dbReference>
<dbReference type="Pfam" id="PF04717">
    <property type="entry name" value="Phage_base_V"/>
    <property type="match status" value="1"/>
</dbReference>
<evidence type="ECO:0000256" key="1">
    <source>
        <dbReference type="ARBA" id="ARBA00005558"/>
    </source>
</evidence>
<dbReference type="InterPro" id="IPR037026">
    <property type="entry name" value="Vgr_OB-fold_dom_sf"/>
</dbReference>
<dbReference type="Gene3D" id="2.40.50.230">
    <property type="entry name" value="Gp5 N-terminal domain"/>
    <property type="match status" value="1"/>
</dbReference>
<dbReference type="InterPro" id="IPR006531">
    <property type="entry name" value="Gp5/Vgr_OB"/>
</dbReference>
<sequence>MLPVSELAATLAGSLNRYQLQVAGGGSLLDVESFSATEALSQTFCYRIVFTGSHSLSPASMLLKDATFSLTAPGFTLADIAMPASEQRTVHGVVTQFSRLSASRDEARYELTLEPRLALLANASRPAIYQNQSVPEIVEHILRSQHQFEGWQFEFRLRNEYPRREQVMQWQESDLAFIERLLSEVGIWYRFEMSERLKKEVVVFADDQQFYQFDVSLPLGSPSGMNDNGVESVWNLSSLHQVVSQSVRVKDYNYRQAGGNLKTETDVTRGAEGTYGQVYQYADNFQMLGKEDQPDAEAGTFYARLHHERLLNGQHQLGGESNASGLLPGQMLEISGAVPETFAKGVVITAITASARRDSSFALLFTGIPYSEVVGFRPPLMPRPTIAGTLPARVTSITQGDSYAHLDKMGRYRVKFDFDLDSWKTGYESLWVRLAKPYSGDSYGMHLPLIDSTEVAVAFEQGNPDRPYIAYALHDSRNRDHVTQENNKRNVIRTPANNKLRMEDERGREHIKLSTEYGGKSQLNLGHLVDGRRQQRGEGFELRTDQWGTVRAGKGLFLTADAQPKAGGGQLDMQSALGQLENSLALVRALAQSAATSGAEQPDIAGQNALQAALSKLQQAGLVASAPAGVAVATPKNIQLAAGQSLTATAGNNLDLSVFKRFTLAAGEAISLFAQKLGLKIFAAQGPVSIQAQTNSMTLQSDKAMSINSINGEIRLDAASGITLVSQGAYIKLQGGAIEIGAPGAISLKSGTINWGGSASLDSALQPMTVADPAYQNPMNGRFQIVDHITQLPKCFVPYRIETDDGSSIKGVSDENGYTEAHYGMDKQNIKLFFE</sequence>
<name>A0A4R3Z516_9GAMM</name>
<dbReference type="InterPro" id="IPR006533">
    <property type="entry name" value="T6SS_Vgr_RhsGE"/>
</dbReference>
<organism evidence="5 6">
    <name type="scientific">Biostraticola tofi</name>
    <dbReference type="NCBI Taxonomy" id="466109"/>
    <lineage>
        <taxon>Bacteria</taxon>
        <taxon>Pseudomonadati</taxon>
        <taxon>Pseudomonadota</taxon>
        <taxon>Gammaproteobacteria</taxon>
        <taxon>Enterobacterales</taxon>
        <taxon>Bruguierivoracaceae</taxon>
        <taxon>Biostraticola</taxon>
    </lineage>
</organism>
<accession>A0A4R3Z516</accession>
<evidence type="ECO:0000259" key="2">
    <source>
        <dbReference type="Pfam" id="PF04717"/>
    </source>
</evidence>
<feature type="domain" description="Gp5/Type VI secretion system Vgr protein OB-fold" evidence="2">
    <location>
        <begin position="407"/>
        <end position="473"/>
    </location>
</feature>
<keyword evidence="6" id="KW-1185">Reference proteome</keyword>
<protein>
    <submittedName>
        <fullName evidence="5">Type VI secretion system secreted protein VgrG</fullName>
    </submittedName>
</protein>
<dbReference type="OrthoDB" id="6710627at2"/>
<evidence type="ECO:0000259" key="4">
    <source>
        <dbReference type="Pfam" id="PF13296"/>
    </source>
</evidence>
<dbReference type="SUPFAM" id="SSF69279">
    <property type="entry name" value="Phage tail proteins"/>
    <property type="match status" value="2"/>
</dbReference>
<dbReference type="InterPro" id="IPR028244">
    <property type="entry name" value="T6SS_Rhs_Vgr_dom"/>
</dbReference>
<dbReference type="Pfam" id="PF10106">
    <property type="entry name" value="DUF2345"/>
    <property type="match status" value="1"/>
</dbReference>
<dbReference type="NCBIfam" id="TIGR03361">
    <property type="entry name" value="VI_Rhs_Vgr"/>
    <property type="match status" value="1"/>
</dbReference>
<dbReference type="Gene3D" id="3.55.50.10">
    <property type="entry name" value="Baseplate protein-like domains"/>
    <property type="match status" value="1"/>
</dbReference>
<dbReference type="SUPFAM" id="SSF69255">
    <property type="entry name" value="gp5 N-terminal domain-like"/>
    <property type="match status" value="1"/>
</dbReference>
<evidence type="ECO:0000259" key="3">
    <source>
        <dbReference type="Pfam" id="PF10106"/>
    </source>
</evidence>